<dbReference type="InterPro" id="IPR016186">
    <property type="entry name" value="C-type_lectin-like/link_sf"/>
</dbReference>
<dbReference type="Pfam" id="PF00059">
    <property type="entry name" value="Lectin_C"/>
    <property type="match status" value="1"/>
</dbReference>
<name>A0AAE1DR53_9GAST</name>
<evidence type="ECO:0000259" key="2">
    <source>
        <dbReference type="PROSITE" id="PS50041"/>
    </source>
</evidence>
<keyword evidence="4" id="KW-1185">Reference proteome</keyword>
<dbReference type="EMBL" id="JAWDGP010002895">
    <property type="protein sequence ID" value="KAK3778648.1"/>
    <property type="molecule type" value="Genomic_DNA"/>
</dbReference>
<evidence type="ECO:0000256" key="1">
    <source>
        <dbReference type="SAM" id="SignalP"/>
    </source>
</evidence>
<accession>A0AAE1DR53</accession>
<dbReference type="CDD" id="cd00037">
    <property type="entry name" value="CLECT"/>
    <property type="match status" value="1"/>
</dbReference>
<dbReference type="InterPro" id="IPR050801">
    <property type="entry name" value="Ca-Dep_Lectins_ImmuneDev"/>
</dbReference>
<reference evidence="3" key="1">
    <citation type="journal article" date="2023" name="G3 (Bethesda)">
        <title>A reference genome for the long-term kleptoplast-retaining sea slug Elysia crispata morphotype clarki.</title>
        <authorList>
            <person name="Eastman K.E."/>
            <person name="Pendleton A.L."/>
            <person name="Shaikh M.A."/>
            <person name="Suttiyut T."/>
            <person name="Ogas R."/>
            <person name="Tomko P."/>
            <person name="Gavelis G."/>
            <person name="Widhalm J.R."/>
            <person name="Wisecaver J.H."/>
        </authorList>
    </citation>
    <scope>NUCLEOTIDE SEQUENCE</scope>
    <source>
        <strain evidence="3">ECLA1</strain>
    </source>
</reference>
<feature type="chain" id="PRO_5041898059" description="C-type lectin domain-containing protein" evidence="1">
    <location>
        <begin position="18"/>
        <end position="162"/>
    </location>
</feature>
<gene>
    <name evidence="3" type="ORF">RRG08_012923</name>
</gene>
<evidence type="ECO:0000313" key="4">
    <source>
        <dbReference type="Proteomes" id="UP001283361"/>
    </source>
</evidence>
<dbReference type="PANTHER" id="PTHR22801:SF63">
    <property type="entry name" value="C-TYPE LECTIN DOMAIN-CONTAINING PROTEIN"/>
    <property type="match status" value="1"/>
</dbReference>
<feature type="signal peptide" evidence="1">
    <location>
        <begin position="1"/>
        <end position="17"/>
    </location>
</feature>
<dbReference type="InterPro" id="IPR001304">
    <property type="entry name" value="C-type_lectin-like"/>
</dbReference>
<keyword evidence="1" id="KW-0732">Signal</keyword>
<sequence>MAFLYFLLAAGFATVCSQSACPAGFTLIGQSCYAYVDHEQDWPKAQSTCAAMGGFIAEIFDQATNDFIVQMATKHQHRVIWLGGSDLVKSGEWVWAKSGIAVSAAFDDWAPNQLDGNKSDAQDTEDCMEMNIDKYGGHWNDDECEHKQRFIREKPASEEFIG</sequence>
<dbReference type="InterPro" id="IPR016187">
    <property type="entry name" value="CTDL_fold"/>
</dbReference>
<feature type="domain" description="C-type lectin" evidence="2">
    <location>
        <begin position="28"/>
        <end position="153"/>
    </location>
</feature>
<dbReference type="PROSITE" id="PS50041">
    <property type="entry name" value="C_TYPE_LECTIN_2"/>
    <property type="match status" value="1"/>
</dbReference>
<dbReference type="PANTHER" id="PTHR22801">
    <property type="entry name" value="LITHOSTATHINE"/>
    <property type="match status" value="1"/>
</dbReference>
<protein>
    <recommendedName>
        <fullName evidence="2">C-type lectin domain-containing protein</fullName>
    </recommendedName>
</protein>
<comment type="caution">
    <text evidence="3">The sequence shown here is derived from an EMBL/GenBank/DDBJ whole genome shotgun (WGS) entry which is preliminary data.</text>
</comment>
<dbReference type="AlphaFoldDB" id="A0AAE1DR53"/>
<dbReference type="Proteomes" id="UP001283361">
    <property type="component" value="Unassembled WGS sequence"/>
</dbReference>
<proteinExistence type="predicted"/>
<organism evidence="3 4">
    <name type="scientific">Elysia crispata</name>
    <name type="common">lettuce slug</name>
    <dbReference type="NCBI Taxonomy" id="231223"/>
    <lineage>
        <taxon>Eukaryota</taxon>
        <taxon>Metazoa</taxon>
        <taxon>Spiralia</taxon>
        <taxon>Lophotrochozoa</taxon>
        <taxon>Mollusca</taxon>
        <taxon>Gastropoda</taxon>
        <taxon>Heterobranchia</taxon>
        <taxon>Euthyneura</taxon>
        <taxon>Panpulmonata</taxon>
        <taxon>Sacoglossa</taxon>
        <taxon>Placobranchoidea</taxon>
        <taxon>Plakobranchidae</taxon>
        <taxon>Elysia</taxon>
    </lineage>
</organism>
<dbReference type="SUPFAM" id="SSF56436">
    <property type="entry name" value="C-type lectin-like"/>
    <property type="match status" value="1"/>
</dbReference>
<dbReference type="SMART" id="SM00034">
    <property type="entry name" value="CLECT"/>
    <property type="match status" value="1"/>
</dbReference>
<dbReference type="Gene3D" id="3.10.100.10">
    <property type="entry name" value="Mannose-Binding Protein A, subunit A"/>
    <property type="match status" value="1"/>
</dbReference>
<evidence type="ECO:0000313" key="3">
    <source>
        <dbReference type="EMBL" id="KAK3778648.1"/>
    </source>
</evidence>